<dbReference type="Proteomes" id="UP000236290">
    <property type="component" value="Unassembled WGS sequence"/>
</dbReference>
<gene>
    <name evidence="2" type="ORF">THARTR1_07160</name>
</gene>
<proteinExistence type="predicted"/>
<dbReference type="OrthoDB" id="5595141at2759"/>
<protein>
    <submittedName>
        <fullName evidence="2">Uncharacterized protein</fullName>
    </submittedName>
</protein>
<dbReference type="AlphaFoldDB" id="A0A2K0U2E4"/>
<evidence type="ECO:0000256" key="1">
    <source>
        <dbReference type="SAM" id="MobiDB-lite"/>
    </source>
</evidence>
<organism evidence="2 3">
    <name type="scientific">Trichoderma harzianum</name>
    <name type="common">Hypocrea lixii</name>
    <dbReference type="NCBI Taxonomy" id="5544"/>
    <lineage>
        <taxon>Eukaryota</taxon>
        <taxon>Fungi</taxon>
        <taxon>Dikarya</taxon>
        <taxon>Ascomycota</taxon>
        <taxon>Pezizomycotina</taxon>
        <taxon>Sordariomycetes</taxon>
        <taxon>Hypocreomycetidae</taxon>
        <taxon>Hypocreales</taxon>
        <taxon>Hypocreaceae</taxon>
        <taxon>Trichoderma</taxon>
    </lineage>
</organism>
<evidence type="ECO:0000313" key="3">
    <source>
        <dbReference type="Proteomes" id="UP000236290"/>
    </source>
</evidence>
<sequence length="88" mass="9758">MPPKKRSRLQMSSTPTTIREDSAMDIDSPRISGTPGFLSSAFKPIIPVTPYDNLWTDDQISSLFKGVIRWKPAGSLRPLALTLQVLLC</sequence>
<reference evidence="2 3" key="1">
    <citation type="submission" date="2017-02" db="EMBL/GenBank/DDBJ databases">
        <title>Genomes of Trichoderma spp. with biocontrol activity.</title>
        <authorList>
            <person name="Gardiner D."/>
            <person name="Kazan K."/>
            <person name="Vos C."/>
            <person name="Harvey P."/>
        </authorList>
    </citation>
    <scope>NUCLEOTIDE SEQUENCE [LARGE SCALE GENOMIC DNA]</scope>
    <source>
        <strain evidence="2 3">Tr1</strain>
    </source>
</reference>
<evidence type="ECO:0000313" key="2">
    <source>
        <dbReference type="EMBL" id="PNP51951.1"/>
    </source>
</evidence>
<feature type="region of interest" description="Disordered" evidence="1">
    <location>
        <begin position="1"/>
        <end position="21"/>
    </location>
</feature>
<comment type="caution">
    <text evidence="2">The sequence shown here is derived from an EMBL/GenBank/DDBJ whole genome shotgun (WGS) entry which is preliminary data.</text>
</comment>
<name>A0A2K0U2E4_TRIHA</name>
<dbReference type="EMBL" id="MTYI01000111">
    <property type="protein sequence ID" value="PNP51951.1"/>
    <property type="molecule type" value="Genomic_DNA"/>
</dbReference>
<accession>A0A2K0U2E4</accession>